<accession>A0ABP0HNT6</accession>
<feature type="region of interest" description="Disordered" evidence="1">
    <location>
        <begin position="27"/>
        <end position="47"/>
    </location>
</feature>
<evidence type="ECO:0000313" key="2">
    <source>
        <dbReference type="EMBL" id="CAK8991888.1"/>
    </source>
</evidence>
<protein>
    <submittedName>
        <fullName evidence="2">Uncharacterized protein</fullName>
    </submittedName>
</protein>
<evidence type="ECO:0000313" key="3">
    <source>
        <dbReference type="Proteomes" id="UP001642464"/>
    </source>
</evidence>
<reference evidence="2 3" key="1">
    <citation type="submission" date="2024-02" db="EMBL/GenBank/DDBJ databases">
        <authorList>
            <person name="Chen Y."/>
            <person name="Shah S."/>
            <person name="Dougan E. K."/>
            <person name="Thang M."/>
            <person name="Chan C."/>
        </authorList>
    </citation>
    <scope>NUCLEOTIDE SEQUENCE [LARGE SCALE GENOMIC DNA]</scope>
</reference>
<keyword evidence="3" id="KW-1185">Reference proteome</keyword>
<name>A0ABP0HNT6_9DINO</name>
<feature type="compositionally biased region" description="Gly residues" evidence="1">
    <location>
        <begin position="29"/>
        <end position="40"/>
    </location>
</feature>
<gene>
    <name evidence="2" type="ORF">SCF082_LOCUS2850</name>
</gene>
<dbReference type="Proteomes" id="UP001642464">
    <property type="component" value="Unassembled WGS sequence"/>
</dbReference>
<sequence>MVATLSSEPPPLSAARCVCKSFCRPSTEAGGGVEGSGGQGPKSCGIKPRVPRREGCFLCFYAF</sequence>
<comment type="caution">
    <text evidence="2">The sequence shown here is derived from an EMBL/GenBank/DDBJ whole genome shotgun (WGS) entry which is preliminary data.</text>
</comment>
<evidence type="ECO:0000256" key="1">
    <source>
        <dbReference type="SAM" id="MobiDB-lite"/>
    </source>
</evidence>
<dbReference type="EMBL" id="CAXAMM010001414">
    <property type="protein sequence ID" value="CAK8991888.1"/>
    <property type="molecule type" value="Genomic_DNA"/>
</dbReference>
<proteinExistence type="predicted"/>
<organism evidence="2 3">
    <name type="scientific">Durusdinium trenchii</name>
    <dbReference type="NCBI Taxonomy" id="1381693"/>
    <lineage>
        <taxon>Eukaryota</taxon>
        <taxon>Sar</taxon>
        <taxon>Alveolata</taxon>
        <taxon>Dinophyceae</taxon>
        <taxon>Suessiales</taxon>
        <taxon>Symbiodiniaceae</taxon>
        <taxon>Durusdinium</taxon>
    </lineage>
</organism>